<geneLocation type="plasmid" evidence="2"/>
<reference evidence="1 2" key="1">
    <citation type="journal article" date="2014" name="Genome Announc.">
        <title>Draft Genome Sequence of the Haloacid-Degrading Burkholderia caribensis Strain MBA4.</title>
        <authorList>
            <person name="Pan Y."/>
            <person name="Kong K.F."/>
            <person name="Tsang J.S."/>
        </authorList>
    </citation>
    <scope>NUCLEOTIDE SEQUENCE [LARGE SCALE GENOMIC DNA]</scope>
    <source>
        <strain evidence="1 2">852011</strain>
    </source>
</reference>
<organism evidence="1 2">
    <name type="scientific">Paraburkholderia caribensis</name>
    <dbReference type="NCBI Taxonomy" id="75105"/>
    <lineage>
        <taxon>Bacteria</taxon>
        <taxon>Pseudomonadati</taxon>
        <taxon>Pseudomonadota</taxon>
        <taxon>Betaproteobacteria</taxon>
        <taxon>Burkholderiales</taxon>
        <taxon>Burkholderiaceae</taxon>
        <taxon>Paraburkholderia</taxon>
    </lineage>
</organism>
<dbReference type="EMBL" id="CP015960">
    <property type="protein sequence ID" value="QLB67647.1"/>
    <property type="molecule type" value="Genomic_DNA"/>
</dbReference>
<sequence>MCKNEQRSTACRISKATAVDAHKKGIEDHETFAQSSVTLYGIIETGFGYQPSQTTLVSTSGGHSAVKMIMPPSSRPT</sequence>
<protein>
    <submittedName>
        <fullName evidence="1">Uncharacterized protein</fullName>
    </submittedName>
</protein>
<accession>A0A9Q6S9U8</accession>
<gene>
    <name evidence="1" type="ORF">A9O66_35175</name>
</gene>
<evidence type="ECO:0000313" key="1">
    <source>
        <dbReference type="EMBL" id="QLB67647.1"/>
    </source>
</evidence>
<name>A0A9Q6S9U8_9BURK</name>
<keyword evidence="1" id="KW-0614">Plasmid</keyword>
<dbReference type="Proteomes" id="UP000509548">
    <property type="component" value="Plasmid unnamed"/>
</dbReference>
<dbReference type="AlphaFoldDB" id="A0A9Q6S9U8"/>
<evidence type="ECO:0000313" key="2">
    <source>
        <dbReference type="Proteomes" id="UP000509548"/>
    </source>
</evidence>
<proteinExistence type="predicted"/>